<sequence length="241" mass="28065">MPLVNNDPNTFKQFKGDHSKRVEKIRFNRVNNPKKAYKPKYNKCPPNIIYPEDSIRKTFFENHPFELTEPITLVQTEEDFIFDKENSSTKTFDDFQIDSKFTGESVVRYAKYLSENGENKKSRNEAYKIALKLFYQQKSNQEFKEFLEREKEGQIASSVLSNQEGKVVTDSVEQREDIILSKGKYTNMFLHNENLQLVLSNAFEADQSEKLEAQRSKSDQLNRFEVSSGPVSSLKEEVSDN</sequence>
<comment type="caution">
    <text evidence="9">The sequence shown here is derived from an EMBL/GenBank/DDBJ whole genome shotgun (WGS) entry which is preliminary data.</text>
</comment>
<feature type="region of interest" description="Disordered" evidence="8">
    <location>
        <begin position="210"/>
        <end position="241"/>
    </location>
</feature>
<dbReference type="GO" id="GO:0003735">
    <property type="term" value="F:structural constituent of ribosome"/>
    <property type="evidence" value="ECO:0007669"/>
    <property type="project" value="InterPro"/>
</dbReference>
<proteinExistence type="inferred from homology"/>
<evidence type="ECO:0000256" key="2">
    <source>
        <dbReference type="ARBA" id="ARBA00009864"/>
    </source>
</evidence>
<evidence type="ECO:0000256" key="1">
    <source>
        <dbReference type="ARBA" id="ARBA00004173"/>
    </source>
</evidence>
<dbReference type="EMBL" id="JADGJW010000252">
    <property type="protein sequence ID" value="KAJ3221096.1"/>
    <property type="molecule type" value="Genomic_DNA"/>
</dbReference>
<evidence type="ECO:0000256" key="7">
    <source>
        <dbReference type="ARBA" id="ARBA00035421"/>
    </source>
</evidence>
<reference evidence="9" key="1">
    <citation type="submission" date="2020-05" db="EMBL/GenBank/DDBJ databases">
        <title>Phylogenomic resolution of chytrid fungi.</title>
        <authorList>
            <person name="Stajich J.E."/>
            <person name="Amses K."/>
            <person name="Simmons R."/>
            <person name="Seto K."/>
            <person name="Myers J."/>
            <person name="Bonds A."/>
            <person name="Quandt C.A."/>
            <person name="Barry K."/>
            <person name="Liu P."/>
            <person name="Grigoriev I."/>
            <person name="Longcore J.E."/>
            <person name="James T.Y."/>
        </authorList>
    </citation>
    <scope>NUCLEOTIDE SEQUENCE</scope>
    <source>
        <strain evidence="9">JEL0476</strain>
    </source>
</reference>
<comment type="subcellular location">
    <subcellularLocation>
        <location evidence="1">Mitochondrion</location>
    </subcellularLocation>
</comment>
<evidence type="ECO:0000256" key="5">
    <source>
        <dbReference type="ARBA" id="ARBA00023274"/>
    </source>
</evidence>
<keyword evidence="10" id="KW-1185">Reference proteome</keyword>
<name>A0AAD5Y026_9FUNG</name>
<organism evidence="9 10">
    <name type="scientific">Clydaea vesicula</name>
    <dbReference type="NCBI Taxonomy" id="447962"/>
    <lineage>
        <taxon>Eukaryota</taxon>
        <taxon>Fungi</taxon>
        <taxon>Fungi incertae sedis</taxon>
        <taxon>Chytridiomycota</taxon>
        <taxon>Chytridiomycota incertae sedis</taxon>
        <taxon>Chytridiomycetes</taxon>
        <taxon>Lobulomycetales</taxon>
        <taxon>Lobulomycetaceae</taxon>
        <taxon>Clydaea</taxon>
    </lineage>
</organism>
<keyword evidence="4" id="KW-0496">Mitochondrion</keyword>
<dbReference type="PANTHER" id="PTHR37799">
    <property type="entry name" value="37S RIBOSOMAL PROTEIN S25, MITOCHONDRIAL"/>
    <property type="match status" value="1"/>
</dbReference>
<keyword evidence="3" id="KW-0689">Ribosomal protein</keyword>
<dbReference type="AlphaFoldDB" id="A0AAD5Y026"/>
<dbReference type="InterPro" id="IPR016939">
    <property type="entry name" value="Ribosomal_mS23_fun"/>
</dbReference>
<evidence type="ECO:0000256" key="6">
    <source>
        <dbReference type="ARBA" id="ARBA00035137"/>
    </source>
</evidence>
<dbReference type="GO" id="GO:0005763">
    <property type="term" value="C:mitochondrial small ribosomal subunit"/>
    <property type="evidence" value="ECO:0007669"/>
    <property type="project" value="InterPro"/>
</dbReference>
<evidence type="ECO:0000313" key="10">
    <source>
        <dbReference type="Proteomes" id="UP001211065"/>
    </source>
</evidence>
<dbReference type="PANTHER" id="PTHR37799:SF1">
    <property type="entry name" value="SMALL RIBOSOMAL SUBUNIT PROTEIN MS23"/>
    <property type="match status" value="1"/>
</dbReference>
<evidence type="ECO:0000313" key="9">
    <source>
        <dbReference type="EMBL" id="KAJ3221096.1"/>
    </source>
</evidence>
<comment type="similarity">
    <text evidence="2">Belongs to the mitochondrion-specific ribosomal protein mS23 family.</text>
</comment>
<dbReference type="Proteomes" id="UP001211065">
    <property type="component" value="Unassembled WGS sequence"/>
</dbReference>
<evidence type="ECO:0000256" key="8">
    <source>
        <dbReference type="SAM" id="MobiDB-lite"/>
    </source>
</evidence>
<keyword evidence="5" id="KW-0687">Ribonucleoprotein</keyword>
<feature type="compositionally biased region" description="Basic and acidic residues" evidence="8">
    <location>
        <begin position="210"/>
        <end position="222"/>
    </location>
</feature>
<gene>
    <name evidence="9" type="ORF">HK099_003790</name>
</gene>
<evidence type="ECO:0000256" key="4">
    <source>
        <dbReference type="ARBA" id="ARBA00023128"/>
    </source>
</evidence>
<dbReference type="Pfam" id="PF13741">
    <property type="entry name" value="MRP-S25"/>
    <property type="match status" value="1"/>
</dbReference>
<evidence type="ECO:0000256" key="3">
    <source>
        <dbReference type="ARBA" id="ARBA00022980"/>
    </source>
</evidence>
<protein>
    <recommendedName>
        <fullName evidence="6">Small ribosomal subunit protein mS23</fullName>
    </recommendedName>
    <alternativeName>
        <fullName evidence="7">37S ribosomal protein S25, mitochondrial</fullName>
    </alternativeName>
</protein>
<accession>A0AAD5Y026</accession>